<organism evidence="5 6">
    <name type="scientific">Brevundimonas viscosa</name>
    <dbReference type="NCBI Taxonomy" id="871741"/>
    <lineage>
        <taxon>Bacteria</taxon>
        <taxon>Pseudomonadati</taxon>
        <taxon>Pseudomonadota</taxon>
        <taxon>Alphaproteobacteria</taxon>
        <taxon>Caulobacterales</taxon>
        <taxon>Caulobacteraceae</taxon>
        <taxon>Brevundimonas</taxon>
    </lineage>
</organism>
<dbReference type="InterPro" id="IPR018335">
    <property type="entry name" value="Tscrpt_reg_HTH_Crp-type_CS"/>
</dbReference>
<gene>
    <name evidence="5" type="ORF">SAMN05192570_2936</name>
</gene>
<dbReference type="Pfam" id="PF00027">
    <property type="entry name" value="cNMP_binding"/>
    <property type="match status" value="1"/>
</dbReference>
<dbReference type="InterPro" id="IPR000595">
    <property type="entry name" value="cNMP-bd_dom"/>
</dbReference>
<sequence>MATYNLATAPRTVIEPLRARSADQPCCLCDTFDEDATTHIIAAGRELFRQSEPSYKVFRVRAGAVATYRLFSDGRRQVMSFYLPGDFVGMEAGVEYGATAVALTQATVDVMRRSELSDLASSDPRLSRALWQVSLRAFHRSEEHALVLARHGAVERVVAFLVDFAARTRAGSAFELPMTRQDLADYLGLTIHTVSRTLSQLEASGLIEARSSRVVRLLQPESLEGMLQ</sequence>
<keyword evidence="1" id="KW-0805">Transcription regulation</keyword>
<dbReference type="PANTHER" id="PTHR24567:SF75">
    <property type="entry name" value="FUMARATE AND NITRATE REDUCTION REGULATORY PROTEIN"/>
    <property type="match status" value="1"/>
</dbReference>
<dbReference type="Gene3D" id="2.60.120.10">
    <property type="entry name" value="Jelly Rolls"/>
    <property type="match status" value="1"/>
</dbReference>
<keyword evidence="2" id="KW-0238">DNA-binding</keyword>
<dbReference type="AlphaFoldDB" id="A0A1I6T3G0"/>
<dbReference type="InterPro" id="IPR036390">
    <property type="entry name" value="WH_DNA-bd_sf"/>
</dbReference>
<evidence type="ECO:0000313" key="6">
    <source>
        <dbReference type="Proteomes" id="UP000198788"/>
    </source>
</evidence>
<dbReference type="PROSITE" id="PS51063">
    <property type="entry name" value="HTH_CRP_2"/>
    <property type="match status" value="1"/>
</dbReference>
<proteinExistence type="predicted"/>
<dbReference type="EMBL" id="FOZV01000007">
    <property type="protein sequence ID" value="SFS83673.1"/>
    <property type="molecule type" value="Genomic_DNA"/>
</dbReference>
<evidence type="ECO:0000259" key="4">
    <source>
        <dbReference type="PROSITE" id="PS51063"/>
    </source>
</evidence>
<dbReference type="Gene3D" id="1.10.10.10">
    <property type="entry name" value="Winged helix-like DNA-binding domain superfamily/Winged helix DNA-binding domain"/>
    <property type="match status" value="1"/>
</dbReference>
<dbReference type="CDD" id="cd00038">
    <property type="entry name" value="CAP_ED"/>
    <property type="match status" value="1"/>
</dbReference>
<dbReference type="GO" id="GO:0003700">
    <property type="term" value="F:DNA-binding transcription factor activity"/>
    <property type="evidence" value="ECO:0007669"/>
    <property type="project" value="InterPro"/>
</dbReference>
<dbReference type="Pfam" id="PF13545">
    <property type="entry name" value="HTH_Crp_2"/>
    <property type="match status" value="1"/>
</dbReference>
<reference evidence="6" key="1">
    <citation type="submission" date="2016-10" db="EMBL/GenBank/DDBJ databases">
        <authorList>
            <person name="Varghese N."/>
            <person name="Submissions S."/>
        </authorList>
    </citation>
    <scope>NUCLEOTIDE SEQUENCE [LARGE SCALE GENOMIC DNA]</scope>
    <source>
        <strain evidence="6">CGMCC 1.10683</strain>
    </source>
</reference>
<keyword evidence="6" id="KW-1185">Reference proteome</keyword>
<protein>
    <submittedName>
        <fullName evidence="5">CRP/FNR family transcriptional regulator, anaerobic regulatory protein/CRP/FNR family transcriptional regulator, nitrogen fixation regulation protein</fullName>
    </submittedName>
</protein>
<dbReference type="SMART" id="SM00419">
    <property type="entry name" value="HTH_CRP"/>
    <property type="match status" value="1"/>
</dbReference>
<dbReference type="PRINTS" id="PR00034">
    <property type="entry name" value="HTHCRP"/>
</dbReference>
<dbReference type="InterPro" id="IPR036388">
    <property type="entry name" value="WH-like_DNA-bd_sf"/>
</dbReference>
<evidence type="ECO:0000313" key="5">
    <source>
        <dbReference type="EMBL" id="SFS83673.1"/>
    </source>
</evidence>
<dbReference type="InterPro" id="IPR012318">
    <property type="entry name" value="HTH_CRP"/>
</dbReference>
<dbReference type="SUPFAM" id="SSF46785">
    <property type="entry name" value="Winged helix' DNA-binding domain"/>
    <property type="match status" value="1"/>
</dbReference>
<dbReference type="CDD" id="cd00092">
    <property type="entry name" value="HTH_CRP"/>
    <property type="match status" value="1"/>
</dbReference>
<accession>A0A1I6T3G0</accession>
<dbReference type="PROSITE" id="PS00042">
    <property type="entry name" value="HTH_CRP_1"/>
    <property type="match status" value="1"/>
</dbReference>
<evidence type="ECO:0000256" key="1">
    <source>
        <dbReference type="ARBA" id="ARBA00023015"/>
    </source>
</evidence>
<dbReference type="PANTHER" id="PTHR24567">
    <property type="entry name" value="CRP FAMILY TRANSCRIPTIONAL REGULATORY PROTEIN"/>
    <property type="match status" value="1"/>
</dbReference>
<evidence type="ECO:0000256" key="2">
    <source>
        <dbReference type="ARBA" id="ARBA00023125"/>
    </source>
</evidence>
<dbReference type="InterPro" id="IPR050397">
    <property type="entry name" value="Env_Response_Regulators"/>
</dbReference>
<feature type="domain" description="HTH crp-type" evidence="4">
    <location>
        <begin position="151"/>
        <end position="221"/>
    </location>
</feature>
<dbReference type="InterPro" id="IPR014710">
    <property type="entry name" value="RmlC-like_jellyroll"/>
</dbReference>
<dbReference type="GO" id="GO:0003677">
    <property type="term" value="F:DNA binding"/>
    <property type="evidence" value="ECO:0007669"/>
    <property type="project" value="UniProtKB-KW"/>
</dbReference>
<dbReference type="RefSeq" id="WP_177221894.1">
    <property type="nucleotide sequence ID" value="NZ_FOZV01000007.1"/>
</dbReference>
<dbReference type="GO" id="GO:0005829">
    <property type="term" value="C:cytosol"/>
    <property type="evidence" value="ECO:0007669"/>
    <property type="project" value="TreeGrafter"/>
</dbReference>
<dbReference type="InterPro" id="IPR018490">
    <property type="entry name" value="cNMP-bd_dom_sf"/>
</dbReference>
<name>A0A1I6T3G0_9CAUL</name>
<dbReference type="Proteomes" id="UP000198788">
    <property type="component" value="Unassembled WGS sequence"/>
</dbReference>
<dbReference type="SUPFAM" id="SSF51206">
    <property type="entry name" value="cAMP-binding domain-like"/>
    <property type="match status" value="1"/>
</dbReference>
<evidence type="ECO:0000256" key="3">
    <source>
        <dbReference type="ARBA" id="ARBA00023163"/>
    </source>
</evidence>
<dbReference type="STRING" id="871741.SAMN05192570_2936"/>
<keyword evidence="3" id="KW-0804">Transcription</keyword>
<dbReference type="SMART" id="SM00100">
    <property type="entry name" value="cNMP"/>
    <property type="match status" value="1"/>
</dbReference>